<dbReference type="Pfam" id="PF14559">
    <property type="entry name" value="TPR_19"/>
    <property type="match status" value="1"/>
</dbReference>
<evidence type="ECO:0000313" key="2">
    <source>
        <dbReference type="EMBL" id="HEN41858.1"/>
    </source>
</evidence>
<gene>
    <name evidence="2" type="ORF">ENQ87_05695</name>
</gene>
<accession>A0A831U0P0</accession>
<proteinExistence type="predicted"/>
<keyword evidence="1" id="KW-0472">Membrane</keyword>
<organism evidence="2">
    <name type="scientific">Geobacter metallireducens</name>
    <dbReference type="NCBI Taxonomy" id="28232"/>
    <lineage>
        <taxon>Bacteria</taxon>
        <taxon>Pseudomonadati</taxon>
        <taxon>Thermodesulfobacteriota</taxon>
        <taxon>Desulfuromonadia</taxon>
        <taxon>Geobacterales</taxon>
        <taxon>Geobacteraceae</taxon>
        <taxon>Geobacter</taxon>
    </lineage>
</organism>
<protein>
    <submittedName>
        <fullName evidence="2">Tetratricopeptide repeat protein</fullName>
    </submittedName>
</protein>
<sequence length="330" mass="37537">MIRGILLIVGILCENAALQALFIQQPEWTRLFLFAASHFIAALSLALLLRLSLPRRADTKSWGSLALFFSFAFFIPVFGCIGMLATLVYFRFFLRFDTRPEFYSVPMTPFMQESAEPPPGMGEGGAWSRLRAESLPRSMRLKALLAIGAGSGSNASRLLHFATRDNDDEIRLLAFNLADQREKIISKAISESLGELKRAENDEERLAHYRKLAFSYWELIFNDLAQKELAEFYISQSISYAAKALTLDPNDPNLLLLLGRLYLWQGDLEEADRVINAAMNKGAHRDRVIPYLAELAFLRRDFSTMRSYFELNPLLRHKPGIGPVAQFWME</sequence>
<dbReference type="InterPro" id="IPR011990">
    <property type="entry name" value="TPR-like_helical_dom_sf"/>
</dbReference>
<evidence type="ECO:0000256" key="1">
    <source>
        <dbReference type="SAM" id="Phobius"/>
    </source>
</evidence>
<keyword evidence="1" id="KW-0812">Transmembrane</keyword>
<dbReference type="Gene3D" id="1.25.40.10">
    <property type="entry name" value="Tetratricopeptide repeat domain"/>
    <property type="match status" value="1"/>
</dbReference>
<dbReference type="AlphaFoldDB" id="A0A831U0P0"/>
<reference evidence="2" key="1">
    <citation type="journal article" date="2020" name="mSystems">
        <title>Genome- and Community-Level Interaction Insights into Carbon Utilization and Element Cycling Functions of Hydrothermarchaeota in Hydrothermal Sediment.</title>
        <authorList>
            <person name="Zhou Z."/>
            <person name="Liu Y."/>
            <person name="Xu W."/>
            <person name="Pan J."/>
            <person name="Luo Z.H."/>
            <person name="Li M."/>
        </authorList>
    </citation>
    <scope>NUCLEOTIDE SEQUENCE [LARGE SCALE GENOMIC DNA]</scope>
    <source>
        <strain evidence="2">SpSt-349</strain>
    </source>
</reference>
<dbReference type="EMBL" id="DSOV01000021">
    <property type="protein sequence ID" value="HEN41858.1"/>
    <property type="molecule type" value="Genomic_DNA"/>
</dbReference>
<comment type="caution">
    <text evidence="2">The sequence shown here is derived from an EMBL/GenBank/DDBJ whole genome shotgun (WGS) entry which is preliminary data.</text>
</comment>
<keyword evidence="1" id="KW-1133">Transmembrane helix</keyword>
<feature type="transmembrane region" description="Helical" evidence="1">
    <location>
        <begin position="32"/>
        <end position="53"/>
    </location>
</feature>
<feature type="transmembrane region" description="Helical" evidence="1">
    <location>
        <begin position="65"/>
        <end position="90"/>
    </location>
</feature>
<dbReference type="SUPFAM" id="SSF48452">
    <property type="entry name" value="TPR-like"/>
    <property type="match status" value="1"/>
</dbReference>
<name>A0A831U0P0_GEOME</name>